<dbReference type="EMBL" id="CP031158">
    <property type="protein sequence ID" value="AXG99284.1"/>
    <property type="molecule type" value="Genomic_DNA"/>
</dbReference>
<protein>
    <recommendedName>
        <fullName evidence="4">tRNA pseudouridine synthase A</fullName>
        <ecNumber evidence="4">5.4.99.12</ecNumber>
    </recommendedName>
    <alternativeName>
        <fullName evidence="4">tRNA pseudouridine(38-40) synthase</fullName>
    </alternativeName>
    <alternativeName>
        <fullName evidence="4">tRNA pseudouridylate synthase I</fullName>
    </alternativeName>
    <alternativeName>
        <fullName evidence="4">tRNA-uridine isomerase I</fullName>
    </alternativeName>
</protein>
<evidence type="ECO:0000313" key="9">
    <source>
        <dbReference type="EMBL" id="AXG99284.1"/>
    </source>
</evidence>
<dbReference type="InterPro" id="IPR020097">
    <property type="entry name" value="PsdUridine_synth_TruA_a/b_dom"/>
</dbReference>
<dbReference type="InterPro" id="IPR001406">
    <property type="entry name" value="PsdUridine_synth_TruA"/>
</dbReference>
<comment type="function">
    <text evidence="4">Formation of pseudouridine at positions 38, 39 and 40 in the anticodon stem and loop of transfer RNAs.</text>
</comment>
<evidence type="ECO:0000256" key="2">
    <source>
        <dbReference type="ARBA" id="ARBA00022694"/>
    </source>
</evidence>
<comment type="caution">
    <text evidence="4">Lacks conserved residue(s) required for the propagation of feature annotation.</text>
</comment>
<dbReference type="AlphaFoldDB" id="A0A345IHW2"/>
<reference evidence="9 10" key="1">
    <citation type="submission" date="2018-07" db="EMBL/GenBank/DDBJ databases">
        <title>Complete Genome and Methylome Analysis of Deinococcus wulumuqiensis NEB 479.</title>
        <authorList>
            <person name="Fomenkov A."/>
            <person name="Luyten Y."/>
            <person name="Vincze T."/>
            <person name="Anton B.P."/>
            <person name="Clark T."/>
            <person name="Roberts R.J."/>
            <person name="Morgan R.D."/>
        </authorList>
    </citation>
    <scope>NUCLEOTIDE SEQUENCE [LARGE SCALE GENOMIC DNA]</scope>
    <source>
        <strain evidence="9 10">NEB 479</strain>
    </source>
</reference>
<dbReference type="Proteomes" id="UP000253744">
    <property type="component" value="Chromosome"/>
</dbReference>
<accession>A0A345IHW2</accession>
<dbReference type="KEGG" id="dwu:DVJ83_09145"/>
<evidence type="ECO:0000256" key="5">
    <source>
        <dbReference type="PIRSR" id="PIRSR001430-1"/>
    </source>
</evidence>
<evidence type="ECO:0000259" key="8">
    <source>
        <dbReference type="Pfam" id="PF01416"/>
    </source>
</evidence>
<dbReference type="PANTHER" id="PTHR11142">
    <property type="entry name" value="PSEUDOURIDYLATE SYNTHASE"/>
    <property type="match status" value="1"/>
</dbReference>
<dbReference type="RefSeq" id="WP_114672131.1">
    <property type="nucleotide sequence ID" value="NZ_CALTYN010000250.1"/>
</dbReference>
<sequence>MDADPPRLYAPPSGFTRLRLTVAWDGRDFAGWQEQRNAASVQATLQAALEQIGGQGALRPVAAGRTDAGVHAEAMPLHWDVPQTFRVPLPQLPRALNARLPGAVSVLAADLAPPGFHARFSCTERRYVYRLWVAPQRHPLWAGRALHVPGPLNAAEMNRAAHSLLGLHDFAAFATREDRQTVRDLLRLDVQVRSDGHQGGELWEIHVAGESFLRHMVRGLVGTLLLVGQGKLAAAEVRGILASRERAQAGANVPPGGLYFTGAEYGVRRVEGRPRAGQGTEENGLTAVDG</sequence>
<dbReference type="GO" id="GO:0031119">
    <property type="term" value="P:tRNA pseudouridine synthesis"/>
    <property type="evidence" value="ECO:0007669"/>
    <property type="project" value="UniProtKB-UniRule"/>
</dbReference>
<dbReference type="InterPro" id="IPR020103">
    <property type="entry name" value="PsdUridine_synth_cat_dom_sf"/>
</dbReference>
<dbReference type="NCBIfam" id="TIGR00071">
    <property type="entry name" value="hisT_truA"/>
    <property type="match status" value="1"/>
</dbReference>
<dbReference type="Gene3D" id="3.30.70.660">
    <property type="entry name" value="Pseudouridine synthase I, catalytic domain, C-terminal subdomain"/>
    <property type="match status" value="1"/>
</dbReference>
<evidence type="ECO:0000256" key="1">
    <source>
        <dbReference type="ARBA" id="ARBA00009375"/>
    </source>
</evidence>
<dbReference type="GO" id="GO:0003723">
    <property type="term" value="F:RNA binding"/>
    <property type="evidence" value="ECO:0007669"/>
    <property type="project" value="InterPro"/>
</dbReference>
<dbReference type="CDD" id="cd02570">
    <property type="entry name" value="PseudoU_synth_EcTruA"/>
    <property type="match status" value="1"/>
</dbReference>
<dbReference type="GO" id="GO:0160147">
    <property type="term" value="F:tRNA pseudouridine(38-40) synthase activity"/>
    <property type="evidence" value="ECO:0007669"/>
    <property type="project" value="UniProtKB-EC"/>
</dbReference>
<dbReference type="HAMAP" id="MF_00171">
    <property type="entry name" value="TruA"/>
    <property type="match status" value="1"/>
</dbReference>
<keyword evidence="2 4" id="KW-0819">tRNA processing</keyword>
<feature type="binding site" evidence="4 6">
    <location>
        <position position="127"/>
    </location>
    <ligand>
        <name>substrate</name>
    </ligand>
</feature>
<feature type="domain" description="Pseudouridine synthase I TruA alpha/beta" evidence="8">
    <location>
        <begin position="160"/>
        <end position="265"/>
    </location>
</feature>
<feature type="active site" description="Nucleophile" evidence="4 5">
    <location>
        <position position="67"/>
    </location>
</feature>
<dbReference type="InterPro" id="IPR020094">
    <property type="entry name" value="TruA/RsuA/RluB/E/F_N"/>
</dbReference>
<keyword evidence="3 4" id="KW-0413">Isomerase</keyword>
<dbReference type="InterPro" id="IPR020095">
    <property type="entry name" value="PsdUridine_synth_TruA_C"/>
</dbReference>
<gene>
    <name evidence="4" type="primary">truA</name>
    <name evidence="9" type="ORF">DVJ83_09145</name>
</gene>
<organism evidence="9 10">
    <name type="scientific">Deinococcus wulumuqiensis</name>
    <dbReference type="NCBI Taxonomy" id="980427"/>
    <lineage>
        <taxon>Bacteria</taxon>
        <taxon>Thermotogati</taxon>
        <taxon>Deinococcota</taxon>
        <taxon>Deinococci</taxon>
        <taxon>Deinococcales</taxon>
        <taxon>Deinococcaceae</taxon>
        <taxon>Deinococcus</taxon>
    </lineage>
</organism>
<evidence type="ECO:0000313" key="10">
    <source>
        <dbReference type="Proteomes" id="UP000253744"/>
    </source>
</evidence>
<dbReference type="EC" id="5.4.99.12" evidence="4"/>
<dbReference type="PANTHER" id="PTHR11142:SF0">
    <property type="entry name" value="TRNA PSEUDOURIDINE SYNTHASE-LIKE 1"/>
    <property type="match status" value="1"/>
</dbReference>
<comment type="similarity">
    <text evidence="1 4 7">Belongs to the tRNA pseudouridine synthase TruA family.</text>
</comment>
<comment type="subunit">
    <text evidence="4">Homodimer.</text>
</comment>
<dbReference type="SUPFAM" id="SSF55120">
    <property type="entry name" value="Pseudouridine synthase"/>
    <property type="match status" value="1"/>
</dbReference>
<comment type="catalytic activity">
    <reaction evidence="4 7">
        <text>uridine(38/39/40) in tRNA = pseudouridine(38/39/40) in tRNA</text>
        <dbReference type="Rhea" id="RHEA:22376"/>
        <dbReference type="Rhea" id="RHEA-COMP:10085"/>
        <dbReference type="Rhea" id="RHEA-COMP:10087"/>
        <dbReference type="ChEBI" id="CHEBI:65314"/>
        <dbReference type="ChEBI" id="CHEBI:65315"/>
        <dbReference type="EC" id="5.4.99.12"/>
    </reaction>
</comment>
<proteinExistence type="inferred from homology"/>
<evidence type="ECO:0000256" key="4">
    <source>
        <dbReference type="HAMAP-Rule" id="MF_00171"/>
    </source>
</evidence>
<dbReference type="Gene3D" id="3.30.70.580">
    <property type="entry name" value="Pseudouridine synthase I, catalytic domain, N-terminal subdomain"/>
    <property type="match status" value="1"/>
</dbReference>
<dbReference type="STRING" id="1288484.GCA_000348665_03058"/>
<evidence type="ECO:0000256" key="6">
    <source>
        <dbReference type="PIRSR" id="PIRSR001430-2"/>
    </source>
</evidence>
<dbReference type="Pfam" id="PF01416">
    <property type="entry name" value="PseudoU_synth_1"/>
    <property type="match status" value="1"/>
</dbReference>
<name>A0A345IHW2_9DEIO</name>
<evidence type="ECO:0000256" key="3">
    <source>
        <dbReference type="ARBA" id="ARBA00023235"/>
    </source>
</evidence>
<dbReference type="PIRSF" id="PIRSF001430">
    <property type="entry name" value="tRNA_psdUrid_synth"/>
    <property type="match status" value="1"/>
</dbReference>
<evidence type="ECO:0000256" key="7">
    <source>
        <dbReference type="RuleBase" id="RU003792"/>
    </source>
</evidence>